<evidence type="ECO:0000313" key="2">
    <source>
        <dbReference type="EMBL" id="SKC79902.1"/>
    </source>
</evidence>
<feature type="domain" description="Group II intron maturase-specific" evidence="1">
    <location>
        <begin position="1"/>
        <end position="45"/>
    </location>
</feature>
<reference evidence="2 3" key="1">
    <citation type="submission" date="2017-02" db="EMBL/GenBank/DDBJ databases">
        <authorList>
            <person name="Peterson S.W."/>
        </authorList>
    </citation>
    <scope>NUCLEOTIDE SEQUENCE [LARGE SCALE GENOMIC DNA]</scope>
    <source>
        <strain evidence="2 3">M1</strain>
    </source>
</reference>
<evidence type="ECO:0000313" key="3">
    <source>
        <dbReference type="Proteomes" id="UP000190285"/>
    </source>
</evidence>
<organism evidence="2 3">
    <name type="scientific">Maledivibacter halophilus</name>
    <dbReference type="NCBI Taxonomy" id="36842"/>
    <lineage>
        <taxon>Bacteria</taxon>
        <taxon>Bacillati</taxon>
        <taxon>Bacillota</taxon>
        <taxon>Clostridia</taxon>
        <taxon>Peptostreptococcales</taxon>
        <taxon>Caminicellaceae</taxon>
        <taxon>Maledivibacter</taxon>
    </lineage>
</organism>
<evidence type="ECO:0000259" key="1">
    <source>
        <dbReference type="Pfam" id="PF08388"/>
    </source>
</evidence>
<dbReference type="AlphaFoldDB" id="A0A1T5LVA1"/>
<keyword evidence="3" id="KW-1185">Reference proteome</keyword>
<name>A0A1T5LVA1_9FIRM</name>
<dbReference type="EMBL" id="FUZT01000008">
    <property type="protein sequence ID" value="SKC79902.1"/>
    <property type="molecule type" value="Genomic_DNA"/>
</dbReference>
<dbReference type="Pfam" id="PF08388">
    <property type="entry name" value="GIIM"/>
    <property type="match status" value="1"/>
</dbReference>
<dbReference type="Proteomes" id="UP000190285">
    <property type="component" value="Unassembled WGS sequence"/>
</dbReference>
<gene>
    <name evidence="2" type="ORF">SAMN02194393_03385</name>
</gene>
<accession>A0A1T5LVA1</accession>
<protein>
    <submittedName>
        <fullName evidence="2">Group II intron, maturase-specific domain</fullName>
    </submittedName>
</protein>
<proteinExistence type="predicted"/>
<dbReference type="STRING" id="36842.SAMN02194393_03385"/>
<sequence>MNYYRVANIKGFTRDFMKWLRRRLRMVKMKQWKTYKAMHKEMRRLGIKGNGLKMAVTKWKNSNAHIMHQILPNKYFEDLGLIDIYKYEVGLLSNYY</sequence>
<dbReference type="InterPro" id="IPR013597">
    <property type="entry name" value="Mat_intron_G2"/>
</dbReference>